<reference evidence="1" key="1">
    <citation type="submission" date="2017-07" db="EMBL/GenBank/DDBJ databases">
        <title>Taro Niue Genome Assembly and Annotation.</title>
        <authorList>
            <person name="Atibalentja N."/>
            <person name="Keating K."/>
            <person name="Fields C.J."/>
        </authorList>
    </citation>
    <scope>NUCLEOTIDE SEQUENCE</scope>
    <source>
        <strain evidence="1">Niue_2</strain>
        <tissue evidence="1">Leaf</tissue>
    </source>
</reference>
<keyword evidence="2" id="KW-1185">Reference proteome</keyword>
<dbReference type="AlphaFoldDB" id="A0A843W6J5"/>
<name>A0A843W6J5_COLES</name>
<comment type="caution">
    <text evidence="1">The sequence shown here is derived from an EMBL/GenBank/DDBJ whole genome shotgun (WGS) entry which is preliminary data.</text>
</comment>
<evidence type="ECO:0000313" key="1">
    <source>
        <dbReference type="EMBL" id="MQM03566.1"/>
    </source>
</evidence>
<organism evidence="1 2">
    <name type="scientific">Colocasia esculenta</name>
    <name type="common">Wild taro</name>
    <name type="synonym">Arum esculentum</name>
    <dbReference type="NCBI Taxonomy" id="4460"/>
    <lineage>
        <taxon>Eukaryota</taxon>
        <taxon>Viridiplantae</taxon>
        <taxon>Streptophyta</taxon>
        <taxon>Embryophyta</taxon>
        <taxon>Tracheophyta</taxon>
        <taxon>Spermatophyta</taxon>
        <taxon>Magnoliopsida</taxon>
        <taxon>Liliopsida</taxon>
        <taxon>Araceae</taxon>
        <taxon>Aroideae</taxon>
        <taxon>Colocasieae</taxon>
        <taxon>Colocasia</taxon>
    </lineage>
</organism>
<protein>
    <submittedName>
        <fullName evidence="1">Uncharacterized protein</fullName>
    </submittedName>
</protein>
<proteinExistence type="predicted"/>
<accession>A0A843W6J5</accession>
<feature type="non-terminal residue" evidence="1">
    <location>
        <position position="194"/>
    </location>
</feature>
<sequence length="194" mass="22599">MLLQNLDKVATNVRSRLRGNHEKTSPYLLSCTGVLCAWFLEHSGSKSSNYVHSLPRICRWYKSSLLRKDNVKRKMLGKLKKSDVRRVMNIFSYCSMSPAHREDYAERHKIPDEDAKLIEDFLHNDIADNELVYTTSSNTVIYEKYLENLLFNGCFIDGDVDILKIILGRLLDFAEIVTWPILFEEHCPRQANDR</sequence>
<dbReference type="Proteomes" id="UP000652761">
    <property type="component" value="Unassembled WGS sequence"/>
</dbReference>
<dbReference type="EMBL" id="NMUH01003057">
    <property type="protein sequence ID" value="MQM03566.1"/>
    <property type="molecule type" value="Genomic_DNA"/>
</dbReference>
<gene>
    <name evidence="1" type="ORF">Taro_036350</name>
</gene>
<evidence type="ECO:0000313" key="2">
    <source>
        <dbReference type="Proteomes" id="UP000652761"/>
    </source>
</evidence>